<sequence>SIQGSFIIANLKSTQRNFLRHDKRRRTLAIRLQTSLLANLRVQQQLPRRSLLKNSNQTPLQQIKLQELLQNTQERTLGEEDCPGEGKTACGLSNRENKRAYILEQP</sequence>
<name>A0A1D1YJG0_9ARAE</name>
<keyword evidence="1" id="KW-0687">Ribonucleoprotein</keyword>
<evidence type="ECO:0000313" key="1">
    <source>
        <dbReference type="EMBL" id="JAT54776.1"/>
    </source>
</evidence>
<organism evidence="1">
    <name type="scientific">Anthurium amnicola</name>
    <dbReference type="NCBI Taxonomy" id="1678845"/>
    <lineage>
        <taxon>Eukaryota</taxon>
        <taxon>Viridiplantae</taxon>
        <taxon>Streptophyta</taxon>
        <taxon>Embryophyta</taxon>
        <taxon>Tracheophyta</taxon>
        <taxon>Spermatophyta</taxon>
        <taxon>Magnoliopsida</taxon>
        <taxon>Liliopsida</taxon>
        <taxon>Araceae</taxon>
        <taxon>Pothoideae</taxon>
        <taxon>Potheae</taxon>
        <taxon>Anthurium</taxon>
    </lineage>
</organism>
<protein>
    <submittedName>
        <fullName evidence="1">39S ribosomal protein L28, mitochondrial</fullName>
    </submittedName>
</protein>
<dbReference type="GO" id="GO:0005840">
    <property type="term" value="C:ribosome"/>
    <property type="evidence" value="ECO:0007669"/>
    <property type="project" value="UniProtKB-KW"/>
</dbReference>
<reference evidence="1" key="1">
    <citation type="submission" date="2015-07" db="EMBL/GenBank/DDBJ databases">
        <title>Transcriptome Assembly of Anthurium amnicola.</title>
        <authorList>
            <person name="Suzuki J."/>
        </authorList>
    </citation>
    <scope>NUCLEOTIDE SEQUENCE</scope>
</reference>
<keyword evidence="1" id="KW-0689">Ribosomal protein</keyword>
<feature type="non-terminal residue" evidence="1">
    <location>
        <position position="1"/>
    </location>
</feature>
<gene>
    <name evidence="1" type="primary">mrpl28</name>
    <name evidence="1" type="ORF">g.113831</name>
</gene>
<accession>A0A1D1YJG0</accession>
<dbReference type="AlphaFoldDB" id="A0A1D1YJG0"/>
<proteinExistence type="predicted"/>
<dbReference type="EMBL" id="GDJX01013160">
    <property type="protein sequence ID" value="JAT54776.1"/>
    <property type="molecule type" value="Transcribed_RNA"/>
</dbReference>